<keyword evidence="2" id="KW-1185">Reference proteome</keyword>
<organism evidence="1 2">
    <name type="scientific">Kribbella alba</name>
    <dbReference type="NCBI Taxonomy" id="190197"/>
    <lineage>
        <taxon>Bacteria</taxon>
        <taxon>Bacillati</taxon>
        <taxon>Actinomycetota</taxon>
        <taxon>Actinomycetes</taxon>
        <taxon>Propionibacteriales</taxon>
        <taxon>Kribbellaceae</taxon>
        <taxon>Kribbella</taxon>
    </lineage>
</organism>
<dbReference type="Proteomes" id="UP001501319">
    <property type="component" value="Unassembled WGS sequence"/>
</dbReference>
<dbReference type="RefSeq" id="WP_344112347.1">
    <property type="nucleotide sequence ID" value="NZ_BAAANE010000005.1"/>
</dbReference>
<name>A0ABP4RAW6_9ACTN</name>
<protein>
    <submittedName>
        <fullName evidence="1">Uncharacterized protein</fullName>
    </submittedName>
</protein>
<reference evidence="2" key="1">
    <citation type="journal article" date="2019" name="Int. J. Syst. Evol. Microbiol.">
        <title>The Global Catalogue of Microorganisms (GCM) 10K type strain sequencing project: providing services to taxonomists for standard genome sequencing and annotation.</title>
        <authorList>
            <consortium name="The Broad Institute Genomics Platform"/>
            <consortium name="The Broad Institute Genome Sequencing Center for Infectious Disease"/>
            <person name="Wu L."/>
            <person name="Ma J."/>
        </authorList>
    </citation>
    <scope>NUCLEOTIDE SEQUENCE [LARGE SCALE GENOMIC DNA]</scope>
    <source>
        <strain evidence="2">JCM 14306</strain>
    </source>
</reference>
<evidence type="ECO:0000313" key="2">
    <source>
        <dbReference type="Proteomes" id="UP001501319"/>
    </source>
</evidence>
<proteinExistence type="predicted"/>
<evidence type="ECO:0000313" key="1">
    <source>
        <dbReference type="EMBL" id="GAA1640481.1"/>
    </source>
</evidence>
<dbReference type="EMBL" id="BAAANE010000005">
    <property type="protein sequence ID" value="GAA1640481.1"/>
    <property type="molecule type" value="Genomic_DNA"/>
</dbReference>
<sequence>MPPPEVEEMRARAGRLRVLADQVEKLVDGVKDYAGKLVHPAAH</sequence>
<comment type="caution">
    <text evidence="1">The sequence shown here is derived from an EMBL/GenBank/DDBJ whole genome shotgun (WGS) entry which is preliminary data.</text>
</comment>
<gene>
    <name evidence="1" type="ORF">GCM10009744_32870</name>
</gene>
<accession>A0ABP4RAW6</accession>